<evidence type="ECO:0000259" key="1">
    <source>
        <dbReference type="Pfam" id="PF00561"/>
    </source>
</evidence>
<dbReference type="PANTHER" id="PTHR43194">
    <property type="entry name" value="HYDROLASE ALPHA/BETA FOLD FAMILY"/>
    <property type="match status" value="1"/>
</dbReference>
<dbReference type="AlphaFoldDB" id="A0A177Y661"/>
<evidence type="ECO:0000313" key="3">
    <source>
        <dbReference type="Proteomes" id="UP000077519"/>
    </source>
</evidence>
<sequence>MRVAHLDVGGVDIAYRDFGGTEPIPVVLVHGMGGDSGTWDRFATALVAAGRRVVTVDLRGHGRSSHTDDYSFASFGRDIVAVLDHLGLTEVDLVGHSLGGYAVTLVAQERPSSVRSLVIEEMPIPIRQGDAEPTLTGRLPSITELWHAATSILRHPRAVFVFDRSMTGPALAQFRRPNSEWWKKLADITAATLVLRGGPGGMMDDTRLDLLAGEIPDCSVVSFRTGHSIHRDKYAEFEAAVMPFLMRHRN</sequence>
<dbReference type="Proteomes" id="UP000077519">
    <property type="component" value="Unassembled WGS sequence"/>
</dbReference>
<dbReference type="InterPro" id="IPR000073">
    <property type="entry name" value="AB_hydrolase_1"/>
</dbReference>
<gene>
    <name evidence="2" type="ORF">A3K89_13835</name>
</gene>
<dbReference type="PRINTS" id="PR00111">
    <property type="entry name" value="ABHYDROLASE"/>
</dbReference>
<protein>
    <submittedName>
        <fullName evidence="2">Hydrolase</fullName>
    </submittedName>
</protein>
<name>A0A177Y661_9NOCA</name>
<dbReference type="GO" id="GO:0016787">
    <property type="term" value="F:hydrolase activity"/>
    <property type="evidence" value="ECO:0007669"/>
    <property type="project" value="UniProtKB-KW"/>
</dbReference>
<accession>A0A177Y661</accession>
<dbReference type="PANTHER" id="PTHR43194:SF2">
    <property type="entry name" value="PEROXISOMAL MEMBRANE PROTEIN LPX1"/>
    <property type="match status" value="1"/>
</dbReference>
<dbReference type="Pfam" id="PF00561">
    <property type="entry name" value="Abhydrolase_1"/>
    <property type="match status" value="1"/>
</dbReference>
<evidence type="ECO:0000313" key="2">
    <source>
        <dbReference type="EMBL" id="OAK50965.1"/>
    </source>
</evidence>
<dbReference type="SUPFAM" id="SSF53474">
    <property type="entry name" value="alpha/beta-Hydrolases"/>
    <property type="match status" value="1"/>
</dbReference>
<keyword evidence="2" id="KW-0378">Hydrolase</keyword>
<keyword evidence="3" id="KW-1185">Reference proteome</keyword>
<dbReference type="Gene3D" id="3.40.50.1820">
    <property type="entry name" value="alpha/beta hydrolase"/>
    <property type="match status" value="1"/>
</dbReference>
<dbReference type="InterPro" id="IPR050228">
    <property type="entry name" value="Carboxylesterase_BioH"/>
</dbReference>
<comment type="caution">
    <text evidence="2">The sequence shown here is derived from an EMBL/GenBank/DDBJ whole genome shotgun (WGS) entry which is preliminary data.</text>
</comment>
<organism evidence="2 3">
    <name type="scientific">Rhodococcoides kyotonense</name>
    <dbReference type="NCBI Taxonomy" id="398843"/>
    <lineage>
        <taxon>Bacteria</taxon>
        <taxon>Bacillati</taxon>
        <taxon>Actinomycetota</taxon>
        <taxon>Actinomycetes</taxon>
        <taxon>Mycobacteriales</taxon>
        <taxon>Nocardiaceae</taxon>
        <taxon>Rhodococcoides</taxon>
    </lineage>
</organism>
<reference evidence="2 3" key="1">
    <citation type="submission" date="2016-03" db="EMBL/GenBank/DDBJ databases">
        <title>Genome sequence of Rhodococcus kyotonensis KB10.</title>
        <authorList>
            <person name="Jeong H."/>
            <person name="Hong C.E."/>
            <person name="Jo S.H."/>
            <person name="Park J.M."/>
        </authorList>
    </citation>
    <scope>NUCLEOTIDE SEQUENCE [LARGE SCALE GENOMIC DNA]</scope>
    <source>
        <strain evidence="2 3">KB10</strain>
    </source>
</reference>
<feature type="domain" description="AB hydrolase-1" evidence="1">
    <location>
        <begin position="25"/>
        <end position="120"/>
    </location>
</feature>
<proteinExistence type="predicted"/>
<dbReference type="InterPro" id="IPR029058">
    <property type="entry name" value="AB_hydrolase_fold"/>
</dbReference>
<dbReference type="EMBL" id="LVHI01000041">
    <property type="protein sequence ID" value="OAK50965.1"/>
    <property type="molecule type" value="Genomic_DNA"/>
</dbReference>